<feature type="domain" description="Thioredoxin" evidence="1">
    <location>
        <begin position="53"/>
        <end position="137"/>
    </location>
</feature>
<reference evidence="2" key="1">
    <citation type="journal article" date="2020" name="Stud. Mycol.">
        <title>101 Dothideomycetes genomes: a test case for predicting lifestyles and emergence of pathogens.</title>
        <authorList>
            <person name="Haridas S."/>
            <person name="Albert R."/>
            <person name="Binder M."/>
            <person name="Bloem J."/>
            <person name="Labutti K."/>
            <person name="Salamov A."/>
            <person name="Andreopoulos B."/>
            <person name="Baker S."/>
            <person name="Barry K."/>
            <person name="Bills G."/>
            <person name="Bluhm B."/>
            <person name="Cannon C."/>
            <person name="Castanera R."/>
            <person name="Culley D."/>
            <person name="Daum C."/>
            <person name="Ezra D."/>
            <person name="Gonzalez J."/>
            <person name="Henrissat B."/>
            <person name="Kuo A."/>
            <person name="Liang C."/>
            <person name="Lipzen A."/>
            <person name="Lutzoni F."/>
            <person name="Magnuson J."/>
            <person name="Mondo S."/>
            <person name="Nolan M."/>
            <person name="Ohm R."/>
            <person name="Pangilinan J."/>
            <person name="Park H.-J."/>
            <person name="Ramirez L."/>
            <person name="Alfaro M."/>
            <person name="Sun H."/>
            <person name="Tritt A."/>
            <person name="Yoshinaga Y."/>
            <person name="Zwiers L.-H."/>
            <person name="Turgeon B."/>
            <person name="Goodwin S."/>
            <person name="Spatafora J."/>
            <person name="Crous P."/>
            <person name="Grigoriev I."/>
        </authorList>
    </citation>
    <scope>NUCLEOTIDE SEQUENCE</scope>
    <source>
        <strain evidence="2">CBS 130266</strain>
    </source>
</reference>
<accession>A0A9P4NWB6</accession>
<dbReference type="InterPro" id="IPR036249">
    <property type="entry name" value="Thioredoxin-like_sf"/>
</dbReference>
<dbReference type="InterPro" id="IPR013766">
    <property type="entry name" value="Thioredoxin_domain"/>
</dbReference>
<protein>
    <recommendedName>
        <fullName evidence="1">Thioredoxin domain-containing protein</fullName>
    </recommendedName>
</protein>
<evidence type="ECO:0000259" key="1">
    <source>
        <dbReference type="Pfam" id="PF00085"/>
    </source>
</evidence>
<dbReference type="AlphaFoldDB" id="A0A9P4NWB6"/>
<dbReference type="Proteomes" id="UP000800235">
    <property type="component" value="Unassembled WGS sequence"/>
</dbReference>
<sequence length="177" mass="19527">MLFPRIFRVALPKTFTSTRNFSATTPLVTKNRIYNNIRHTSELETLLLLSSSSNKSLLTLWTTSWCSTCTTVSPLLKSMIEQEGIGEAEGGVGYAQVEMDAVSLGEVDLRGRYMINSIPTLLAFSRGEAQNETKVTRLEDFKSRDFMKKWIESEARRGGAGGAGGSLFDSLGSLFGR</sequence>
<dbReference type="Pfam" id="PF00085">
    <property type="entry name" value="Thioredoxin"/>
    <property type="match status" value="1"/>
</dbReference>
<proteinExistence type="predicted"/>
<gene>
    <name evidence="2" type="ORF">EJ08DRAFT_648013</name>
</gene>
<comment type="caution">
    <text evidence="2">The sequence shown here is derived from an EMBL/GenBank/DDBJ whole genome shotgun (WGS) entry which is preliminary data.</text>
</comment>
<evidence type="ECO:0000313" key="3">
    <source>
        <dbReference type="Proteomes" id="UP000800235"/>
    </source>
</evidence>
<organism evidence="2 3">
    <name type="scientific">Tothia fuscella</name>
    <dbReference type="NCBI Taxonomy" id="1048955"/>
    <lineage>
        <taxon>Eukaryota</taxon>
        <taxon>Fungi</taxon>
        <taxon>Dikarya</taxon>
        <taxon>Ascomycota</taxon>
        <taxon>Pezizomycotina</taxon>
        <taxon>Dothideomycetes</taxon>
        <taxon>Pleosporomycetidae</taxon>
        <taxon>Venturiales</taxon>
        <taxon>Cylindrosympodiaceae</taxon>
        <taxon>Tothia</taxon>
    </lineage>
</organism>
<evidence type="ECO:0000313" key="2">
    <source>
        <dbReference type="EMBL" id="KAF2432583.1"/>
    </source>
</evidence>
<name>A0A9P4NWB6_9PEZI</name>
<dbReference type="OrthoDB" id="19690at2759"/>
<keyword evidence="3" id="KW-1185">Reference proteome</keyword>
<dbReference type="SUPFAM" id="SSF52833">
    <property type="entry name" value="Thioredoxin-like"/>
    <property type="match status" value="1"/>
</dbReference>
<dbReference type="EMBL" id="MU007025">
    <property type="protein sequence ID" value="KAF2432583.1"/>
    <property type="molecule type" value="Genomic_DNA"/>
</dbReference>
<dbReference type="Gene3D" id="3.40.30.10">
    <property type="entry name" value="Glutaredoxin"/>
    <property type="match status" value="1"/>
</dbReference>